<feature type="transmembrane region" description="Helical" evidence="1">
    <location>
        <begin position="90"/>
        <end position="112"/>
    </location>
</feature>
<evidence type="ECO:0000256" key="1">
    <source>
        <dbReference type="SAM" id="Phobius"/>
    </source>
</evidence>
<reference evidence="3" key="2">
    <citation type="submission" date="2017-02" db="EMBL/GenBank/DDBJ databases">
        <title>Sunflower complete genome.</title>
        <authorList>
            <person name="Langlade N."/>
            <person name="Munos S."/>
        </authorList>
    </citation>
    <scope>NUCLEOTIDE SEQUENCE [LARGE SCALE GENOMIC DNA]</scope>
    <source>
        <tissue evidence="3">Leaves</tissue>
    </source>
</reference>
<accession>A0A251SUY8</accession>
<dbReference type="AlphaFoldDB" id="A0A251SUY8"/>
<dbReference type="Proteomes" id="UP000215914">
    <property type="component" value="Chromosome 13"/>
</dbReference>
<evidence type="ECO:0000313" key="3">
    <source>
        <dbReference type="EMBL" id="OTG02363.1"/>
    </source>
</evidence>
<dbReference type="PANTHER" id="PTHR10994:SF177">
    <property type="entry name" value="RETICULON-LIKE PROTEIN B15"/>
    <property type="match status" value="1"/>
</dbReference>
<organism evidence="3 4">
    <name type="scientific">Helianthus annuus</name>
    <name type="common">Common sunflower</name>
    <dbReference type="NCBI Taxonomy" id="4232"/>
    <lineage>
        <taxon>Eukaryota</taxon>
        <taxon>Viridiplantae</taxon>
        <taxon>Streptophyta</taxon>
        <taxon>Embryophyta</taxon>
        <taxon>Tracheophyta</taxon>
        <taxon>Spermatophyta</taxon>
        <taxon>Magnoliopsida</taxon>
        <taxon>eudicotyledons</taxon>
        <taxon>Gunneridae</taxon>
        <taxon>Pentapetalae</taxon>
        <taxon>asterids</taxon>
        <taxon>campanulids</taxon>
        <taxon>Asterales</taxon>
        <taxon>Asteraceae</taxon>
        <taxon>Asteroideae</taxon>
        <taxon>Heliantheae alliance</taxon>
        <taxon>Heliantheae</taxon>
        <taxon>Helianthus</taxon>
    </lineage>
</organism>
<dbReference type="InterPro" id="IPR045064">
    <property type="entry name" value="Reticulon-like"/>
</dbReference>
<dbReference type="PANTHER" id="PTHR10994">
    <property type="entry name" value="RETICULON"/>
    <property type="match status" value="1"/>
</dbReference>
<reference evidence="2" key="3">
    <citation type="submission" date="2020-06" db="EMBL/GenBank/DDBJ databases">
        <title>Helianthus annuus Genome sequencing and assembly Release 2.</title>
        <authorList>
            <person name="Gouzy J."/>
            <person name="Langlade N."/>
            <person name="Munos S."/>
        </authorList>
    </citation>
    <scope>NUCLEOTIDE SEQUENCE</scope>
    <source>
        <tissue evidence="2">Leaves</tissue>
    </source>
</reference>
<dbReference type="Gramene" id="mRNA:HanXRQr2_Chr11g0476021">
    <property type="protein sequence ID" value="mRNA:HanXRQr2_Chr11g0476021"/>
    <property type="gene ID" value="HanXRQr2_Chr11g0476021"/>
</dbReference>
<evidence type="ECO:0000313" key="2">
    <source>
        <dbReference type="EMBL" id="KAF5780793.1"/>
    </source>
</evidence>
<dbReference type="GO" id="GO:0009617">
    <property type="term" value="P:response to bacterium"/>
    <property type="evidence" value="ECO:0007669"/>
    <property type="project" value="InterPro"/>
</dbReference>
<gene>
    <name evidence="3" type="ORF">HannXRQ_Chr13g0412221</name>
    <name evidence="2" type="ORF">HanXRQr2_Chr11g0476021</name>
</gene>
<dbReference type="InParanoid" id="A0A251SUY8"/>
<reference evidence="2 4" key="1">
    <citation type="journal article" date="2017" name="Nature">
        <title>The sunflower genome provides insights into oil metabolism, flowering and Asterid evolution.</title>
        <authorList>
            <person name="Badouin H."/>
            <person name="Gouzy J."/>
            <person name="Grassa C.J."/>
            <person name="Murat F."/>
            <person name="Staton S.E."/>
            <person name="Cottret L."/>
            <person name="Lelandais-Briere C."/>
            <person name="Owens G.L."/>
            <person name="Carrere S."/>
            <person name="Mayjonade B."/>
            <person name="Legrand L."/>
            <person name="Gill N."/>
            <person name="Kane N.C."/>
            <person name="Bowers J.E."/>
            <person name="Hubner S."/>
            <person name="Bellec A."/>
            <person name="Berard A."/>
            <person name="Berges H."/>
            <person name="Blanchet N."/>
            <person name="Boniface M.C."/>
            <person name="Brunel D."/>
            <person name="Catrice O."/>
            <person name="Chaidir N."/>
            <person name="Claudel C."/>
            <person name="Donnadieu C."/>
            <person name="Faraut T."/>
            <person name="Fievet G."/>
            <person name="Helmstetter N."/>
            <person name="King M."/>
            <person name="Knapp S.J."/>
            <person name="Lai Z."/>
            <person name="Le Paslier M.C."/>
            <person name="Lippi Y."/>
            <person name="Lorenzon L."/>
            <person name="Mandel J.R."/>
            <person name="Marage G."/>
            <person name="Marchand G."/>
            <person name="Marquand E."/>
            <person name="Bret-Mestries E."/>
            <person name="Morien E."/>
            <person name="Nambeesan S."/>
            <person name="Nguyen T."/>
            <person name="Pegot-Espagnet P."/>
            <person name="Pouilly N."/>
            <person name="Raftis F."/>
            <person name="Sallet E."/>
            <person name="Schiex T."/>
            <person name="Thomas J."/>
            <person name="Vandecasteele C."/>
            <person name="Vares D."/>
            <person name="Vear F."/>
            <person name="Vautrin S."/>
            <person name="Crespi M."/>
            <person name="Mangin B."/>
            <person name="Burke J.M."/>
            <person name="Salse J."/>
            <person name="Munos S."/>
            <person name="Vincourt P."/>
            <person name="Rieseberg L.H."/>
            <person name="Langlade N.B."/>
        </authorList>
    </citation>
    <scope>NUCLEOTIDE SEQUENCE [LARGE SCALE GENOMIC DNA]</scope>
    <source>
        <strain evidence="4">cv. SF193</strain>
        <tissue evidence="2">Leaves</tissue>
    </source>
</reference>
<sequence>MNPSALTVNPSATYSFDTAIASSFIFVSATVIWLLFERIGYHLLPLSPPKFPDITLSQEICDVIALLVMDQINQACLYLREMTTGRDLKGFMSVCIFILVIIHNLDVLNIFLKDAKTSCGHAGHFHPVGGLSQSSVVDSSF</sequence>
<dbReference type="EMBL" id="MNCJ02000326">
    <property type="protein sequence ID" value="KAF5780793.1"/>
    <property type="molecule type" value="Genomic_DNA"/>
</dbReference>
<name>A0A251SUY8_HELAN</name>
<protein>
    <submittedName>
        <fullName evidence="3">Uncharacterized protein</fullName>
    </submittedName>
</protein>
<proteinExistence type="predicted"/>
<dbReference type="EMBL" id="CM007902">
    <property type="protein sequence ID" value="OTG02363.1"/>
    <property type="molecule type" value="Genomic_DNA"/>
</dbReference>
<feature type="transmembrane region" description="Helical" evidence="1">
    <location>
        <begin position="12"/>
        <end position="36"/>
    </location>
</feature>
<keyword evidence="1" id="KW-0812">Transmembrane</keyword>
<evidence type="ECO:0000313" key="4">
    <source>
        <dbReference type="Proteomes" id="UP000215914"/>
    </source>
</evidence>
<keyword evidence="1" id="KW-0472">Membrane</keyword>
<keyword evidence="4" id="KW-1185">Reference proteome</keyword>
<keyword evidence="1" id="KW-1133">Transmembrane helix</keyword>